<feature type="region of interest" description="Disordered" evidence="1">
    <location>
        <begin position="1"/>
        <end position="72"/>
    </location>
</feature>
<comment type="caution">
    <text evidence="2">The sequence shown here is derived from an EMBL/GenBank/DDBJ whole genome shotgun (WGS) entry which is preliminary data.</text>
</comment>
<dbReference type="EMBL" id="JANIIK010000047">
    <property type="protein sequence ID" value="KAJ3600818.1"/>
    <property type="molecule type" value="Genomic_DNA"/>
</dbReference>
<sequence length="72" mass="8631">MRGVTESGGERTERKRWDEKPRKLRGETRGEEWRRRDEEKRREGWDRTGGEGNESKIDDEAQVEGEREIGWN</sequence>
<evidence type="ECO:0000256" key="1">
    <source>
        <dbReference type="SAM" id="MobiDB-lite"/>
    </source>
</evidence>
<name>A0A9Q0E6J9_9TELE</name>
<evidence type="ECO:0000313" key="2">
    <source>
        <dbReference type="EMBL" id="KAJ3600818.1"/>
    </source>
</evidence>
<reference evidence="2" key="1">
    <citation type="submission" date="2022-07" db="EMBL/GenBank/DDBJ databases">
        <title>Chromosome-level genome of Muraenolepis orangiensis.</title>
        <authorList>
            <person name="Kim J."/>
        </authorList>
    </citation>
    <scope>NUCLEOTIDE SEQUENCE</scope>
    <source>
        <strain evidence="2">KU_S4_2022</strain>
        <tissue evidence="2">Muscle</tissue>
    </source>
</reference>
<gene>
    <name evidence="2" type="ORF">NHX12_031793</name>
</gene>
<feature type="compositionally biased region" description="Basic and acidic residues" evidence="1">
    <location>
        <begin position="8"/>
        <end position="72"/>
    </location>
</feature>
<keyword evidence="3" id="KW-1185">Reference proteome</keyword>
<dbReference type="AlphaFoldDB" id="A0A9Q0E6J9"/>
<protein>
    <submittedName>
        <fullName evidence="2">Uncharacterized protein</fullName>
    </submittedName>
</protein>
<dbReference type="Proteomes" id="UP001148018">
    <property type="component" value="Unassembled WGS sequence"/>
</dbReference>
<organism evidence="2 3">
    <name type="scientific">Muraenolepis orangiensis</name>
    <name type="common">Patagonian moray cod</name>
    <dbReference type="NCBI Taxonomy" id="630683"/>
    <lineage>
        <taxon>Eukaryota</taxon>
        <taxon>Metazoa</taxon>
        <taxon>Chordata</taxon>
        <taxon>Craniata</taxon>
        <taxon>Vertebrata</taxon>
        <taxon>Euteleostomi</taxon>
        <taxon>Actinopterygii</taxon>
        <taxon>Neopterygii</taxon>
        <taxon>Teleostei</taxon>
        <taxon>Neoteleostei</taxon>
        <taxon>Acanthomorphata</taxon>
        <taxon>Zeiogadaria</taxon>
        <taxon>Gadariae</taxon>
        <taxon>Gadiformes</taxon>
        <taxon>Muraenolepidoidei</taxon>
        <taxon>Muraenolepididae</taxon>
        <taxon>Muraenolepis</taxon>
    </lineage>
</organism>
<accession>A0A9Q0E6J9</accession>
<evidence type="ECO:0000313" key="3">
    <source>
        <dbReference type="Proteomes" id="UP001148018"/>
    </source>
</evidence>
<proteinExistence type="predicted"/>